<dbReference type="SUPFAM" id="SSF56112">
    <property type="entry name" value="Protein kinase-like (PK-like)"/>
    <property type="match status" value="1"/>
</dbReference>
<dbReference type="Proteomes" id="UP000680206">
    <property type="component" value="Unassembled WGS sequence"/>
</dbReference>
<dbReference type="EMBL" id="JAGEPF010000018">
    <property type="protein sequence ID" value="MBO2461550.1"/>
    <property type="molecule type" value="Genomic_DNA"/>
</dbReference>
<evidence type="ECO:0000256" key="1">
    <source>
        <dbReference type="SAM" id="MobiDB-lite"/>
    </source>
</evidence>
<reference evidence="2 3" key="1">
    <citation type="submission" date="2021-03" db="EMBL/GenBank/DDBJ databases">
        <title>Actinomadura violae sp. nov., isolated from lichen in Thailand.</title>
        <authorList>
            <person name="Kanchanasin P."/>
            <person name="Saeng-In P."/>
            <person name="Phongsopitanun W."/>
            <person name="Yuki M."/>
            <person name="Kudo T."/>
            <person name="Ohkuma M."/>
            <person name="Tanasupawat S."/>
        </authorList>
    </citation>
    <scope>NUCLEOTIDE SEQUENCE [LARGE SCALE GENOMIC DNA]</scope>
    <source>
        <strain evidence="2 3">LCR2-06</strain>
    </source>
</reference>
<dbReference type="RefSeq" id="WP_208244907.1">
    <property type="nucleotide sequence ID" value="NZ_JAGEPF010000018.1"/>
</dbReference>
<dbReference type="InterPro" id="IPR011009">
    <property type="entry name" value="Kinase-like_dom_sf"/>
</dbReference>
<comment type="caution">
    <text evidence="2">The sequence shown here is derived from an EMBL/GenBank/DDBJ whole genome shotgun (WGS) entry which is preliminary data.</text>
</comment>
<evidence type="ECO:0000313" key="3">
    <source>
        <dbReference type="Proteomes" id="UP000680206"/>
    </source>
</evidence>
<proteinExistence type="predicted"/>
<protein>
    <recommendedName>
        <fullName evidence="4">Aminoglycoside phosphotransferase domain-containing protein</fullName>
    </recommendedName>
</protein>
<evidence type="ECO:0000313" key="2">
    <source>
        <dbReference type="EMBL" id="MBO2461550.1"/>
    </source>
</evidence>
<sequence length="289" mass="31953">MKPPPAGPLDGAARARPGGWLPNPLTTCPEDAIAEAHILLRHFYPGHYGTLRCLAARYRSHVFTVDTPPRLVFKRHAAEGAYLGEVLAYQLLEHAEVLPRLVAFDDESRTLLVPYIRGTVDLSHGSMFDELVRVVARVHTAPAFWHDDVAGTAAQWRMDVMLDGPPPEWVPQPDDWRWLLRLVQDAHGEAHVPIGNLDLKAEHVRRRIDGRLVIVDGETLRPDLTGIPDLVTLAFMAADVSGYKPRRIRDVYVQETRALGADWTDSSLVAALNAFAVATGLKSLHGAAD</sequence>
<name>A0ABS3RXS8_9ACTN</name>
<accession>A0ABS3RXS8</accession>
<evidence type="ECO:0008006" key="4">
    <source>
        <dbReference type="Google" id="ProtNLM"/>
    </source>
</evidence>
<gene>
    <name evidence="2" type="ORF">J4709_28600</name>
</gene>
<organism evidence="2 3">
    <name type="scientific">Actinomadura violacea</name>
    <dbReference type="NCBI Taxonomy" id="2819934"/>
    <lineage>
        <taxon>Bacteria</taxon>
        <taxon>Bacillati</taxon>
        <taxon>Actinomycetota</taxon>
        <taxon>Actinomycetes</taxon>
        <taxon>Streptosporangiales</taxon>
        <taxon>Thermomonosporaceae</taxon>
        <taxon>Actinomadura</taxon>
    </lineage>
</organism>
<feature type="region of interest" description="Disordered" evidence="1">
    <location>
        <begin position="1"/>
        <end position="20"/>
    </location>
</feature>
<keyword evidence="3" id="KW-1185">Reference proteome</keyword>